<evidence type="ECO:0000313" key="1">
    <source>
        <dbReference type="EMBL" id="MFB9714162.1"/>
    </source>
</evidence>
<sequence>MTTTATQARQDTPSETLWIIWAEGFAATGESETAWQLNEVPIRATSLDDAVHQYSTISDSRHLFHRRSDGTWTYWGCRLFDNESDARGAFG</sequence>
<reference evidence="1 2" key="1">
    <citation type="submission" date="2024-09" db="EMBL/GenBank/DDBJ databases">
        <authorList>
            <person name="Sun Q."/>
            <person name="Mori K."/>
        </authorList>
    </citation>
    <scope>NUCLEOTIDE SEQUENCE [LARGE SCALE GENOMIC DNA]</scope>
    <source>
        <strain evidence="1 2">JCM 13519</strain>
    </source>
</reference>
<protein>
    <submittedName>
        <fullName evidence="1">Uncharacterized protein</fullName>
    </submittedName>
</protein>
<organism evidence="1 2">
    <name type="scientific">Arthrobacter methylotrophus</name>
    <dbReference type="NCBI Taxonomy" id="121291"/>
    <lineage>
        <taxon>Bacteria</taxon>
        <taxon>Bacillati</taxon>
        <taxon>Actinomycetota</taxon>
        <taxon>Actinomycetes</taxon>
        <taxon>Micrococcales</taxon>
        <taxon>Micrococcaceae</taxon>
        <taxon>Arthrobacter</taxon>
    </lineage>
</organism>
<proteinExistence type="predicted"/>
<name>A0ABV5URN3_9MICC</name>
<evidence type="ECO:0000313" key="2">
    <source>
        <dbReference type="Proteomes" id="UP001589536"/>
    </source>
</evidence>
<accession>A0ABV5URN3</accession>
<dbReference type="EMBL" id="JBHMBH010000019">
    <property type="protein sequence ID" value="MFB9714162.1"/>
    <property type="molecule type" value="Genomic_DNA"/>
</dbReference>
<keyword evidence="2" id="KW-1185">Reference proteome</keyword>
<gene>
    <name evidence="1" type="ORF">ACFFPI_08315</name>
</gene>
<comment type="caution">
    <text evidence="1">The sequence shown here is derived from an EMBL/GenBank/DDBJ whole genome shotgun (WGS) entry which is preliminary data.</text>
</comment>
<dbReference type="Proteomes" id="UP001589536">
    <property type="component" value="Unassembled WGS sequence"/>
</dbReference>
<dbReference type="RefSeq" id="WP_376954050.1">
    <property type="nucleotide sequence ID" value="NZ_JBHMBH010000019.1"/>
</dbReference>